<accession>A0A7S3F117</accession>
<reference evidence="1" key="1">
    <citation type="submission" date="2021-01" db="EMBL/GenBank/DDBJ databases">
        <authorList>
            <person name="Corre E."/>
            <person name="Pelletier E."/>
            <person name="Niang G."/>
            <person name="Scheremetjew M."/>
            <person name="Finn R."/>
            <person name="Kale V."/>
            <person name="Holt S."/>
            <person name="Cochrane G."/>
            <person name="Meng A."/>
            <person name="Brown T."/>
            <person name="Cohen L."/>
        </authorList>
    </citation>
    <scope>NUCLEOTIDE SEQUENCE</scope>
    <source>
        <strain evidence="1">CCMP281</strain>
    </source>
</reference>
<organism evidence="1">
    <name type="scientific">Haptolina ericina</name>
    <dbReference type="NCBI Taxonomy" id="156174"/>
    <lineage>
        <taxon>Eukaryota</taxon>
        <taxon>Haptista</taxon>
        <taxon>Haptophyta</taxon>
        <taxon>Prymnesiophyceae</taxon>
        <taxon>Prymnesiales</taxon>
        <taxon>Prymnesiaceae</taxon>
        <taxon>Haptolina</taxon>
    </lineage>
</organism>
<sequence length="292" mass="32572">MGRRLIIDQMGAQAKYSISKVGEPIHMHIDQRHEAFADKGFDPYGQTPTRRSVAWLLYLSDDGWDEPGGSGSGGALRAYPRRDCVGKCGEHQGNLQVGWLDRGHGSEAVFLDNWVVPDWMTGRSLQELRQTLADEYNDEGELWWALYCQVQPSYMLYCVGADGLRVNISDVHRTPCRDADGDYAAEVPSLREMIHEELRDGFSSTMEDDHDGDRPKHELVQVSPQGGTLVVFDSAVVLHEVMEVVEGDRLALFGFFADERPAPPAWADPEGVNSACGPWFHDGWAHLDDGRG</sequence>
<evidence type="ECO:0000313" key="1">
    <source>
        <dbReference type="EMBL" id="CAE0120821.1"/>
    </source>
</evidence>
<name>A0A7S3F117_9EUKA</name>
<dbReference type="EMBL" id="HBHX01038706">
    <property type="protein sequence ID" value="CAE0120821.1"/>
    <property type="molecule type" value="Transcribed_RNA"/>
</dbReference>
<proteinExistence type="predicted"/>
<evidence type="ECO:0008006" key="2">
    <source>
        <dbReference type="Google" id="ProtNLM"/>
    </source>
</evidence>
<dbReference type="AlphaFoldDB" id="A0A7S3F117"/>
<dbReference type="Gene3D" id="2.60.120.620">
    <property type="entry name" value="q2cbj1_9rhob like domain"/>
    <property type="match status" value="1"/>
</dbReference>
<protein>
    <recommendedName>
        <fullName evidence="2">Prolyl 4-hydroxylase alpha subunit Fe(2+) 2OG dioxygenase domain-containing protein</fullName>
    </recommendedName>
</protein>
<gene>
    <name evidence="1" type="ORF">HERI1096_LOCUS21522</name>
</gene>